<keyword evidence="2" id="KW-1185">Reference proteome</keyword>
<evidence type="ECO:0000313" key="1">
    <source>
        <dbReference type="EMBL" id="KAI7846181.1"/>
    </source>
</evidence>
<organism evidence="1 2">
    <name type="scientific">Chlorella ohadii</name>
    <dbReference type="NCBI Taxonomy" id="2649997"/>
    <lineage>
        <taxon>Eukaryota</taxon>
        <taxon>Viridiplantae</taxon>
        <taxon>Chlorophyta</taxon>
        <taxon>core chlorophytes</taxon>
        <taxon>Trebouxiophyceae</taxon>
        <taxon>Chlorellales</taxon>
        <taxon>Chlorellaceae</taxon>
        <taxon>Chlorella clade</taxon>
        <taxon>Chlorella</taxon>
    </lineage>
</organism>
<evidence type="ECO:0000313" key="2">
    <source>
        <dbReference type="Proteomes" id="UP001205105"/>
    </source>
</evidence>
<name>A0AAD5E0T2_9CHLO</name>
<sequence length="162" mass="18225">MADIAIGTHGANTANALFMRPGSALIEIFHPDWNHQFVRHWLESDPMSQVHWWGVVVEDRELFSPGAHEQRERQEGGLPYKGHWNAMMRDRNLKLPWDVLRGVLDRIAAVNGSVNAYRKQVASGSSVVKVPSRGLLPVVRHWFASATHWLKSVQQRSAGSAS</sequence>
<comment type="caution">
    <text evidence="1">The sequence shown here is derived from an EMBL/GenBank/DDBJ whole genome shotgun (WGS) entry which is preliminary data.</text>
</comment>
<proteinExistence type="predicted"/>
<gene>
    <name evidence="1" type="ORF">COHA_000251</name>
</gene>
<protein>
    <submittedName>
        <fullName evidence="1">Uncharacterized protein</fullName>
    </submittedName>
</protein>
<dbReference type="EMBL" id="JADXDR010000007">
    <property type="protein sequence ID" value="KAI7846181.1"/>
    <property type="molecule type" value="Genomic_DNA"/>
</dbReference>
<reference evidence="1" key="1">
    <citation type="submission" date="2020-11" db="EMBL/GenBank/DDBJ databases">
        <title>Chlorella ohadii genome sequencing and assembly.</title>
        <authorList>
            <person name="Murik O."/>
            <person name="Treves H."/>
            <person name="Kedem I."/>
            <person name="Shotland Y."/>
            <person name="Kaplan A."/>
        </authorList>
    </citation>
    <scope>NUCLEOTIDE SEQUENCE</scope>
    <source>
        <strain evidence="1">1</strain>
    </source>
</reference>
<accession>A0AAD5E0T2</accession>
<dbReference type="Proteomes" id="UP001205105">
    <property type="component" value="Unassembled WGS sequence"/>
</dbReference>
<dbReference type="AlphaFoldDB" id="A0AAD5E0T2"/>